<proteinExistence type="inferred from homology"/>
<feature type="region of interest" description="Disordered" evidence="8">
    <location>
        <begin position="284"/>
        <end position="309"/>
    </location>
</feature>
<accession>A0ABN7UN95</accession>
<dbReference type="PANTHER" id="PTHR22834">
    <property type="entry name" value="NUCLEAR FUSION PROTEIN FUS2"/>
    <property type="match status" value="1"/>
</dbReference>
<gene>
    <name evidence="11" type="ORF">GMARGA_LOCUS8044</name>
</gene>
<dbReference type="Pfam" id="PF13238">
    <property type="entry name" value="AAA_18"/>
    <property type="match status" value="1"/>
</dbReference>
<feature type="compositionally biased region" description="Polar residues" evidence="8">
    <location>
        <begin position="419"/>
        <end position="431"/>
    </location>
</feature>
<evidence type="ECO:0000313" key="12">
    <source>
        <dbReference type="Proteomes" id="UP000789901"/>
    </source>
</evidence>
<evidence type="ECO:0000256" key="8">
    <source>
        <dbReference type="SAM" id="MobiDB-lite"/>
    </source>
</evidence>
<dbReference type="EMBL" id="CAJVQB010004042">
    <property type="protein sequence ID" value="CAG8625196.1"/>
    <property type="molecule type" value="Genomic_DNA"/>
</dbReference>
<evidence type="ECO:0000313" key="11">
    <source>
        <dbReference type="EMBL" id="CAG8625196.1"/>
    </source>
</evidence>
<dbReference type="SUPFAM" id="SSF52540">
    <property type="entry name" value="P-loop containing nucleoside triphosphate hydrolases"/>
    <property type="match status" value="1"/>
</dbReference>
<feature type="compositionally biased region" description="Low complexity" evidence="8">
    <location>
        <begin position="338"/>
        <end position="351"/>
    </location>
</feature>
<feature type="compositionally biased region" description="Polar residues" evidence="8">
    <location>
        <begin position="380"/>
        <end position="394"/>
    </location>
</feature>
<dbReference type="Proteomes" id="UP000789901">
    <property type="component" value="Unassembled WGS sequence"/>
</dbReference>
<feature type="region of interest" description="Disordered" evidence="8">
    <location>
        <begin position="985"/>
        <end position="1004"/>
    </location>
</feature>
<evidence type="ECO:0000256" key="2">
    <source>
        <dbReference type="ARBA" id="ARBA00022552"/>
    </source>
</evidence>
<dbReference type="SMART" id="SM00325">
    <property type="entry name" value="RhoGEF"/>
    <property type="match status" value="1"/>
</dbReference>
<dbReference type="Pfam" id="PF00621">
    <property type="entry name" value="RhoGEF"/>
    <property type="match status" value="1"/>
</dbReference>
<feature type="region of interest" description="Disordered" evidence="8">
    <location>
        <begin position="332"/>
        <end position="433"/>
    </location>
</feature>
<feature type="compositionally biased region" description="Polar residues" evidence="8">
    <location>
        <begin position="284"/>
        <end position="299"/>
    </location>
</feature>
<keyword evidence="3" id="KW-0344">Guanine-nucleotide releasing factor</keyword>
<dbReference type="PROSITE" id="PS51021">
    <property type="entry name" value="BAR"/>
    <property type="match status" value="1"/>
</dbReference>
<dbReference type="PANTHER" id="PTHR22834:SF20">
    <property type="entry name" value="SH3 DOMAIN-CONTAINING PROTEIN"/>
    <property type="match status" value="1"/>
</dbReference>
<comment type="caution">
    <text evidence="11">The sequence shown here is derived from an EMBL/GenBank/DDBJ whole genome shotgun (WGS) entry which is preliminary data.</text>
</comment>
<feature type="compositionally biased region" description="Basic and acidic residues" evidence="8">
    <location>
        <begin position="985"/>
        <end position="998"/>
    </location>
</feature>
<dbReference type="InterPro" id="IPR020618">
    <property type="entry name" value="Adenyl_kinase_AK6"/>
</dbReference>
<feature type="domain" description="BAR" evidence="10">
    <location>
        <begin position="768"/>
        <end position="991"/>
    </location>
</feature>
<dbReference type="InterPro" id="IPR004148">
    <property type="entry name" value="BAR_dom"/>
</dbReference>
<keyword evidence="4" id="KW-0808">Transferase</keyword>
<keyword evidence="12" id="KW-1185">Reference proteome</keyword>
<name>A0ABN7UN95_GIGMA</name>
<dbReference type="InterPro" id="IPR000219">
    <property type="entry name" value="DH_dom"/>
</dbReference>
<dbReference type="InterPro" id="IPR035899">
    <property type="entry name" value="DBL_dom_sf"/>
</dbReference>
<dbReference type="CDD" id="cd00160">
    <property type="entry name" value="RhoGEF"/>
    <property type="match status" value="1"/>
</dbReference>
<feature type="domain" description="DH" evidence="9">
    <location>
        <begin position="553"/>
        <end position="757"/>
    </location>
</feature>
<evidence type="ECO:0000256" key="4">
    <source>
        <dbReference type="ARBA" id="ARBA00022679"/>
    </source>
</evidence>
<keyword evidence="6" id="KW-0418">Kinase</keyword>
<keyword evidence="2" id="KW-0698">rRNA processing</keyword>
<protein>
    <submittedName>
        <fullName evidence="11">7209_t:CDS:1</fullName>
    </submittedName>
</protein>
<feature type="non-terminal residue" evidence="11">
    <location>
        <position position="1086"/>
    </location>
</feature>
<sequence length="1086" mass="123721">MSNSLDPEQTIQEAYMERQTPNILITGTPGTGKTTLSQLASESTGLPHINVGELVKEKSLHQGYDQEFQSWILDDDKLVDELEETLSSGGNIVDFHSCEVFPERWFDLVLVLRTDNTILYDRLKDRGYSQKKITENIDSEIFQVILEEAKESYAAEIVVELQSNNIEDMQSNVARIEEWVETWKARTNEKDSDSGDSKIVENQTVIESYVTALPRLSPKKTNKKKSVSHNNFTNIKTKNVNESSFDSIEQVDEDDGVVIVITNKSSMIPSNRLSIQSRNSVKRQSTFATIPKRTSSIPNTDDKAHERSSVSIISPSTFKSSVDNVNSVHRPLEKINDSDNSVKSLSSVSSSALIQNRNSHLKKSPPISPNIKPKKDNTENLHSIPSSTLIQNRNSHLKKSPPISSNIKSKKDNAESLLSVPSSTSIQNRNSYLKKRSPTSPIIILKKDNAENLFSAPSSTLIQNRSSYLNKIPPPVTTPSRDSVESSLSVSSSTLIIHSKDSSTKIHPPSPLSKVAFTQSDINHNRSMSEPLPQTSSNEISSVEEDDLKRRKTLWNVIKELIETEKTFLQDMKLLEEVYFIQARDIPIFDQYDCKTIFSNLPDIIEFSKDFLDLLLVASGIESSGDDYEKHCKLENDETFIGDVFAQMMRKEQVDSRLEKIYGEYCKRHEAAVQKLREFDNDENVQGFLQKCKLQCNGRTTSWDITSLLIKPVQRVLKYPLLLQQILSLTKPSHPDYEQLQFSLSEITKVAERINEIKKRKDIVEKIVGNKKHSYVTAEDELYNAYVEKFKYLEERGNQLAKEVRSWVKSIKYQRRLSTAIEDFHTLGISSNKNIEELVGIIEYGKAIKGLESSCGKEMEDAIKKVLVPLIEKFLSLFKAPAAVMKKRERKLFDYCHVNLLKAKGETPEKSIQQSADAFVSISEQLREELPTFFIFMTEYYEIIVQELVKIQARFYRQMNLDVNEHRNGRESNISESIRSSISSRRLESSLNKEESKEHRKGGIWTDEDTDGLSWYSNNSFDNKIRNLYELEEIKHKHKSQPQDSDHKKYSTDSIIGYRSSYIGVTFQDSLSSLIGDEKNESPITV</sequence>
<dbReference type="SUPFAM" id="SSF103657">
    <property type="entry name" value="BAR/IMD domain-like"/>
    <property type="match status" value="1"/>
</dbReference>
<dbReference type="InterPro" id="IPR027267">
    <property type="entry name" value="AH/BAR_dom_sf"/>
</dbReference>
<reference evidence="11 12" key="1">
    <citation type="submission" date="2021-06" db="EMBL/GenBank/DDBJ databases">
        <authorList>
            <person name="Kallberg Y."/>
            <person name="Tangrot J."/>
            <person name="Rosling A."/>
        </authorList>
    </citation>
    <scope>NUCLEOTIDE SEQUENCE [LARGE SCALE GENOMIC DNA]</scope>
    <source>
        <strain evidence="11 12">120-4 pot B 10/14</strain>
    </source>
</reference>
<evidence type="ECO:0000259" key="9">
    <source>
        <dbReference type="PROSITE" id="PS50010"/>
    </source>
</evidence>
<dbReference type="Gene3D" id="3.40.50.300">
    <property type="entry name" value="P-loop containing nucleotide triphosphate hydrolases"/>
    <property type="match status" value="1"/>
</dbReference>
<feature type="region of interest" description="Disordered" evidence="8">
    <location>
        <begin position="524"/>
        <end position="543"/>
    </location>
</feature>
<evidence type="ECO:0000256" key="7">
    <source>
        <dbReference type="ARBA" id="ARBA00022840"/>
    </source>
</evidence>
<dbReference type="InterPro" id="IPR051492">
    <property type="entry name" value="Dynamin-Rho_GEF"/>
</dbReference>
<evidence type="ECO:0000256" key="6">
    <source>
        <dbReference type="ARBA" id="ARBA00022777"/>
    </source>
</evidence>
<evidence type="ECO:0000256" key="3">
    <source>
        <dbReference type="ARBA" id="ARBA00022658"/>
    </source>
</evidence>
<dbReference type="HAMAP" id="MF_00039">
    <property type="entry name" value="Adenylate_kinase_AK6"/>
    <property type="match status" value="1"/>
</dbReference>
<dbReference type="InterPro" id="IPR027417">
    <property type="entry name" value="P-loop_NTPase"/>
</dbReference>
<dbReference type="PROSITE" id="PS50010">
    <property type="entry name" value="DH_2"/>
    <property type="match status" value="1"/>
</dbReference>
<feature type="compositionally biased region" description="Polar residues" evidence="8">
    <location>
        <begin position="524"/>
        <end position="541"/>
    </location>
</feature>
<organism evidence="11 12">
    <name type="scientific">Gigaspora margarita</name>
    <dbReference type="NCBI Taxonomy" id="4874"/>
    <lineage>
        <taxon>Eukaryota</taxon>
        <taxon>Fungi</taxon>
        <taxon>Fungi incertae sedis</taxon>
        <taxon>Mucoromycota</taxon>
        <taxon>Glomeromycotina</taxon>
        <taxon>Glomeromycetes</taxon>
        <taxon>Diversisporales</taxon>
        <taxon>Gigasporaceae</taxon>
        <taxon>Gigaspora</taxon>
    </lineage>
</organism>
<dbReference type="Gene3D" id="1.20.900.10">
    <property type="entry name" value="Dbl homology (DH) domain"/>
    <property type="match status" value="1"/>
</dbReference>
<dbReference type="Pfam" id="PF03114">
    <property type="entry name" value="BAR"/>
    <property type="match status" value="1"/>
</dbReference>
<keyword evidence="1" id="KW-0690">Ribosome biogenesis</keyword>
<keyword evidence="5" id="KW-0547">Nucleotide-binding</keyword>
<keyword evidence="7" id="KW-0067">ATP-binding</keyword>
<evidence type="ECO:0000259" key="10">
    <source>
        <dbReference type="PROSITE" id="PS51021"/>
    </source>
</evidence>
<dbReference type="Gene3D" id="1.20.1270.60">
    <property type="entry name" value="Arfaptin homology (AH) domain/BAR domain"/>
    <property type="match status" value="1"/>
</dbReference>
<evidence type="ECO:0000256" key="1">
    <source>
        <dbReference type="ARBA" id="ARBA00022517"/>
    </source>
</evidence>
<evidence type="ECO:0000256" key="5">
    <source>
        <dbReference type="ARBA" id="ARBA00022741"/>
    </source>
</evidence>
<dbReference type="SUPFAM" id="SSF48065">
    <property type="entry name" value="DBL homology domain (DH-domain)"/>
    <property type="match status" value="1"/>
</dbReference>